<keyword evidence="8" id="KW-1185">Reference proteome</keyword>
<feature type="transmembrane region" description="Helical" evidence="6">
    <location>
        <begin position="227"/>
        <end position="250"/>
    </location>
</feature>
<feature type="transmembrane region" description="Helical" evidence="6">
    <location>
        <begin position="372"/>
        <end position="392"/>
    </location>
</feature>
<proteinExistence type="predicted"/>
<feature type="transmembrane region" description="Helical" evidence="6">
    <location>
        <begin position="21"/>
        <end position="42"/>
    </location>
</feature>
<dbReference type="Pfam" id="PF01943">
    <property type="entry name" value="Polysacc_synt"/>
    <property type="match status" value="1"/>
</dbReference>
<feature type="transmembrane region" description="Helical" evidence="6">
    <location>
        <begin position="96"/>
        <end position="118"/>
    </location>
</feature>
<evidence type="ECO:0000256" key="2">
    <source>
        <dbReference type="ARBA" id="ARBA00022475"/>
    </source>
</evidence>
<feature type="transmembrane region" description="Helical" evidence="6">
    <location>
        <begin position="270"/>
        <end position="291"/>
    </location>
</feature>
<name>A0ABU8XXW6_9PROT</name>
<feature type="transmembrane region" description="Helical" evidence="6">
    <location>
        <begin position="54"/>
        <end position="76"/>
    </location>
</feature>
<organism evidence="7 8">
    <name type="scientific">Benzoatithermus flavus</name>
    <dbReference type="NCBI Taxonomy" id="3108223"/>
    <lineage>
        <taxon>Bacteria</taxon>
        <taxon>Pseudomonadati</taxon>
        <taxon>Pseudomonadota</taxon>
        <taxon>Alphaproteobacteria</taxon>
        <taxon>Geminicoccales</taxon>
        <taxon>Geminicoccaceae</taxon>
        <taxon>Benzoatithermus</taxon>
    </lineage>
</organism>
<evidence type="ECO:0000256" key="4">
    <source>
        <dbReference type="ARBA" id="ARBA00022989"/>
    </source>
</evidence>
<dbReference type="InterPro" id="IPR050833">
    <property type="entry name" value="Poly_Biosynth_Transport"/>
</dbReference>
<dbReference type="RefSeq" id="WP_418161894.1">
    <property type="nucleotide sequence ID" value="NZ_JBBLZC010000042.1"/>
</dbReference>
<dbReference type="PANTHER" id="PTHR30250">
    <property type="entry name" value="PST FAMILY PREDICTED COLANIC ACID TRANSPORTER"/>
    <property type="match status" value="1"/>
</dbReference>
<keyword evidence="3 6" id="KW-0812">Transmembrane</keyword>
<sequence length="449" mass="44861">MIAVLLRILRTSLGAPLARRTFGSLFCRVAGTGAGFLAAVALARLLGQAAYGAYVTWMSILALAATLGGLGLPQLVLKEVAAARGGGAGWAEIRDLLVLTLRLTLAVAAAGILAGALAGGGPPLLAGAILAVLLANSLVGALQQGFEHVLRSQIAGLLQPACLIGGAILLPHLTRRPLGVEAALLLQLGAALLGLLAGFLLLAAGLERGERRALTSGRGAGRFGPRLTAGLLLMANQFLVNAQTQLDVLMLGWLEGPEAVALYHAASRGAYVLTFLFGALTGALAPTVARLHAAGAGSELAATVARAAGSTLLASAALALVLAVAGPFYLGLFGAGFRAGYPAFLVLLAGWLGGIACGPAQTVLMMTGEARLAALVLAAGTAGNLVLGLVLIPLAGALGAAAASAFAVVLSGLAWAAACRRRLGLRVDGLAGFRRRENAPAVAAARGLP</sequence>
<feature type="transmembrane region" description="Helical" evidence="6">
    <location>
        <begin position="124"/>
        <end position="142"/>
    </location>
</feature>
<dbReference type="EMBL" id="JBBLZC010000042">
    <property type="protein sequence ID" value="MEK0086050.1"/>
    <property type="molecule type" value="Genomic_DNA"/>
</dbReference>
<feature type="transmembrane region" description="Helical" evidence="6">
    <location>
        <begin position="312"/>
        <end position="333"/>
    </location>
</feature>
<keyword evidence="5 6" id="KW-0472">Membrane</keyword>
<feature type="transmembrane region" description="Helical" evidence="6">
    <location>
        <begin position="339"/>
        <end position="360"/>
    </location>
</feature>
<comment type="caution">
    <text evidence="7">The sequence shown here is derived from an EMBL/GenBank/DDBJ whole genome shotgun (WGS) entry which is preliminary data.</text>
</comment>
<reference evidence="7 8" key="1">
    <citation type="submission" date="2024-01" db="EMBL/GenBank/DDBJ databases">
        <title>Multi-omics insights into the function and evolution of sodium benzoate biodegradation pathways in Benzoatithermus flavus gen. nov., sp. nov. from hot spring.</title>
        <authorList>
            <person name="Hu C.-J."/>
            <person name="Li W.-J."/>
        </authorList>
    </citation>
    <scope>NUCLEOTIDE SEQUENCE [LARGE SCALE GENOMIC DNA]</scope>
    <source>
        <strain evidence="7 8">SYSU G07066</strain>
    </source>
</reference>
<dbReference type="PANTHER" id="PTHR30250:SF11">
    <property type="entry name" value="O-ANTIGEN TRANSPORTER-RELATED"/>
    <property type="match status" value="1"/>
</dbReference>
<evidence type="ECO:0000313" key="8">
    <source>
        <dbReference type="Proteomes" id="UP001375743"/>
    </source>
</evidence>
<dbReference type="Proteomes" id="UP001375743">
    <property type="component" value="Unassembled WGS sequence"/>
</dbReference>
<keyword evidence="4 6" id="KW-1133">Transmembrane helix</keyword>
<feature type="transmembrane region" description="Helical" evidence="6">
    <location>
        <begin position="185"/>
        <end position="206"/>
    </location>
</feature>
<evidence type="ECO:0000256" key="3">
    <source>
        <dbReference type="ARBA" id="ARBA00022692"/>
    </source>
</evidence>
<feature type="transmembrane region" description="Helical" evidence="6">
    <location>
        <begin position="398"/>
        <end position="418"/>
    </location>
</feature>
<accession>A0ABU8XXW6</accession>
<comment type="subcellular location">
    <subcellularLocation>
        <location evidence="1">Cell membrane</location>
        <topology evidence="1">Multi-pass membrane protein</topology>
    </subcellularLocation>
</comment>
<evidence type="ECO:0000256" key="1">
    <source>
        <dbReference type="ARBA" id="ARBA00004651"/>
    </source>
</evidence>
<dbReference type="InterPro" id="IPR002797">
    <property type="entry name" value="Polysacc_synth"/>
</dbReference>
<keyword evidence="2" id="KW-1003">Cell membrane</keyword>
<gene>
    <name evidence="7" type="ORF">U1T56_23075</name>
</gene>
<evidence type="ECO:0000313" key="7">
    <source>
        <dbReference type="EMBL" id="MEK0086050.1"/>
    </source>
</evidence>
<evidence type="ECO:0000256" key="6">
    <source>
        <dbReference type="SAM" id="Phobius"/>
    </source>
</evidence>
<protein>
    <submittedName>
        <fullName evidence="7">Oligosaccharide flippase family protein</fullName>
    </submittedName>
</protein>
<feature type="transmembrane region" description="Helical" evidence="6">
    <location>
        <begin position="154"/>
        <end position="173"/>
    </location>
</feature>
<evidence type="ECO:0000256" key="5">
    <source>
        <dbReference type="ARBA" id="ARBA00023136"/>
    </source>
</evidence>